<feature type="region of interest" description="Disordered" evidence="1">
    <location>
        <begin position="1"/>
        <end position="23"/>
    </location>
</feature>
<reference evidence="2" key="1">
    <citation type="journal article" date="2023" name="Genome Biol. Evol.">
        <title>Long-read-based Genome Assembly of Drosophila gunungcola Reveals Fewer Chemosensory Genes in Flower-breeding Species.</title>
        <authorList>
            <person name="Negi A."/>
            <person name="Liao B.Y."/>
            <person name="Yeh S.D."/>
        </authorList>
    </citation>
    <scope>NUCLEOTIDE SEQUENCE</scope>
    <source>
        <strain evidence="2">Sukarami</strain>
    </source>
</reference>
<dbReference type="AlphaFoldDB" id="A0A9P9YPJ2"/>
<evidence type="ECO:0000313" key="3">
    <source>
        <dbReference type="Proteomes" id="UP001059596"/>
    </source>
</evidence>
<evidence type="ECO:0000256" key="1">
    <source>
        <dbReference type="SAM" id="MobiDB-lite"/>
    </source>
</evidence>
<protein>
    <submittedName>
        <fullName evidence="2">Uncharacterized protein</fullName>
    </submittedName>
</protein>
<evidence type="ECO:0000313" key="2">
    <source>
        <dbReference type="EMBL" id="KAI8040530.1"/>
    </source>
</evidence>
<keyword evidence="3" id="KW-1185">Reference proteome</keyword>
<proteinExistence type="predicted"/>
<gene>
    <name evidence="2" type="ORF">M5D96_006473</name>
</gene>
<sequence>MSSSEADLECTSSSSGTSSSGCSFLSERRLCRGFPYSLTYWSKNIASVVSWWELTPVSSLIQSKYEATLVKAAG</sequence>
<feature type="compositionally biased region" description="Low complexity" evidence="1">
    <location>
        <begin position="10"/>
        <end position="23"/>
    </location>
</feature>
<comment type="caution">
    <text evidence="2">The sequence shown here is derived from an EMBL/GenBank/DDBJ whole genome shotgun (WGS) entry which is preliminary data.</text>
</comment>
<organism evidence="2 3">
    <name type="scientific">Drosophila gunungcola</name>
    <name type="common">fruit fly</name>
    <dbReference type="NCBI Taxonomy" id="103775"/>
    <lineage>
        <taxon>Eukaryota</taxon>
        <taxon>Metazoa</taxon>
        <taxon>Ecdysozoa</taxon>
        <taxon>Arthropoda</taxon>
        <taxon>Hexapoda</taxon>
        <taxon>Insecta</taxon>
        <taxon>Pterygota</taxon>
        <taxon>Neoptera</taxon>
        <taxon>Endopterygota</taxon>
        <taxon>Diptera</taxon>
        <taxon>Brachycera</taxon>
        <taxon>Muscomorpha</taxon>
        <taxon>Ephydroidea</taxon>
        <taxon>Drosophilidae</taxon>
        <taxon>Drosophila</taxon>
        <taxon>Sophophora</taxon>
    </lineage>
</organism>
<dbReference type="EMBL" id="JAMKOV010000004">
    <property type="protein sequence ID" value="KAI8040530.1"/>
    <property type="molecule type" value="Genomic_DNA"/>
</dbReference>
<dbReference type="Proteomes" id="UP001059596">
    <property type="component" value="Unassembled WGS sequence"/>
</dbReference>
<name>A0A9P9YPJ2_9MUSC</name>
<accession>A0A9P9YPJ2</accession>